<evidence type="ECO:0000313" key="10">
    <source>
        <dbReference type="Proteomes" id="UP000187209"/>
    </source>
</evidence>
<dbReference type="EMBL" id="MPUH01000117">
    <property type="protein sequence ID" value="OMJ89778.1"/>
    <property type="molecule type" value="Genomic_DNA"/>
</dbReference>
<keyword evidence="10" id="KW-1185">Reference proteome</keyword>
<dbReference type="InterPro" id="IPR009100">
    <property type="entry name" value="AcylCoA_DH/oxidase_NM_dom_sf"/>
</dbReference>
<keyword evidence="3 5" id="KW-0285">Flavoprotein</keyword>
<protein>
    <submittedName>
        <fullName evidence="9">Uncharacterized protein</fullName>
    </submittedName>
</protein>
<name>A0A1R2CL85_9CILI</name>
<keyword evidence="5" id="KW-0560">Oxidoreductase</keyword>
<gene>
    <name evidence="9" type="ORF">SteCoe_7948</name>
</gene>
<comment type="caution">
    <text evidence="9">The sequence shown here is derived from an EMBL/GenBank/DDBJ whole genome shotgun (WGS) entry which is preliminary data.</text>
</comment>
<keyword evidence="4 5" id="KW-0274">FAD</keyword>
<dbReference type="Gene3D" id="1.20.140.10">
    <property type="entry name" value="Butyryl-CoA Dehydrogenase, subunit A, domain 3"/>
    <property type="match status" value="1"/>
</dbReference>
<organism evidence="9 10">
    <name type="scientific">Stentor coeruleus</name>
    <dbReference type="NCBI Taxonomy" id="5963"/>
    <lineage>
        <taxon>Eukaryota</taxon>
        <taxon>Sar</taxon>
        <taxon>Alveolata</taxon>
        <taxon>Ciliophora</taxon>
        <taxon>Postciliodesmatophora</taxon>
        <taxon>Heterotrichea</taxon>
        <taxon>Heterotrichida</taxon>
        <taxon>Stentoridae</taxon>
        <taxon>Stentor</taxon>
    </lineage>
</organism>
<evidence type="ECO:0000256" key="1">
    <source>
        <dbReference type="ARBA" id="ARBA00001974"/>
    </source>
</evidence>
<dbReference type="Pfam" id="PF02770">
    <property type="entry name" value="Acyl-CoA_dh_M"/>
    <property type="match status" value="1"/>
</dbReference>
<evidence type="ECO:0000259" key="8">
    <source>
        <dbReference type="Pfam" id="PF02771"/>
    </source>
</evidence>
<evidence type="ECO:0000259" key="7">
    <source>
        <dbReference type="Pfam" id="PF02770"/>
    </source>
</evidence>
<dbReference type="InterPro" id="IPR009075">
    <property type="entry name" value="AcylCo_DH/oxidase_C"/>
</dbReference>
<evidence type="ECO:0000256" key="5">
    <source>
        <dbReference type="RuleBase" id="RU362125"/>
    </source>
</evidence>
<dbReference type="Gene3D" id="2.40.110.10">
    <property type="entry name" value="Butyryl-CoA Dehydrogenase, subunit A, domain 2"/>
    <property type="match status" value="1"/>
</dbReference>
<comment type="similarity">
    <text evidence="2 5">Belongs to the acyl-CoA dehydrogenase family.</text>
</comment>
<dbReference type="GO" id="GO:0006635">
    <property type="term" value="P:fatty acid beta-oxidation"/>
    <property type="evidence" value="ECO:0007669"/>
    <property type="project" value="InterPro"/>
</dbReference>
<sequence>MARRLEVISNHLGEKPQTMAKGLKTQYVKDPIKFMGLEDLIPMSLNTKRMQLREILDRDVAPLLPEFIEKAQFPREVLGKIKGLFGLSEAKYGCRQVTPREKSIILYELARVDTSLATFYALTMSLVIYTIEALGSEEQKAKYLPGLCNLDLIGCWGLTEPDFGSDASGLQTTATPVDGGFILNGSKRWIGNAIISDIMVIWAKNTKTNKIEGFVIPSKTPGIHVKNIDRKLGLRMVQNGVITLIDVKVPITTRLEKATNFANGVKVVLEHSRVSIAWIATGMLSGVYEASVKHLRERIQFGVPIGAFQLNQEKLVRVLGHFHSCFLLAWRITELQEQGKATSGQAGLVKAITSLIGRDAVRLGREMLGGDGILIDNYVMKALADMEIVYTYEGTYDINALVAGEAITGISAFKSSYSLRKK</sequence>
<reference evidence="9 10" key="1">
    <citation type="submission" date="2016-11" db="EMBL/GenBank/DDBJ databases">
        <title>The macronuclear genome of Stentor coeruleus: a giant cell with tiny introns.</title>
        <authorList>
            <person name="Slabodnick M."/>
            <person name="Ruby J.G."/>
            <person name="Reiff S.B."/>
            <person name="Swart E.C."/>
            <person name="Gosai S."/>
            <person name="Prabakaran S."/>
            <person name="Witkowska E."/>
            <person name="Larue G.E."/>
            <person name="Fisher S."/>
            <person name="Freeman R.M."/>
            <person name="Gunawardena J."/>
            <person name="Chu W."/>
            <person name="Stover N.A."/>
            <person name="Gregory B.D."/>
            <person name="Nowacki M."/>
            <person name="Derisi J."/>
            <person name="Roy S.W."/>
            <person name="Marshall W.F."/>
            <person name="Sood P."/>
        </authorList>
    </citation>
    <scope>NUCLEOTIDE SEQUENCE [LARGE SCALE GENOMIC DNA]</scope>
    <source>
        <strain evidence="9">WM001</strain>
    </source>
</reference>
<accession>A0A1R2CL85</accession>
<dbReference type="PANTHER" id="PTHR43188">
    <property type="entry name" value="ACYL-COENZYME A OXIDASE"/>
    <property type="match status" value="1"/>
</dbReference>
<dbReference type="Gene3D" id="1.10.540.10">
    <property type="entry name" value="Acyl-CoA dehydrogenase/oxidase, N-terminal domain"/>
    <property type="match status" value="1"/>
</dbReference>
<dbReference type="PROSITE" id="PS00073">
    <property type="entry name" value="ACYL_COA_DH_2"/>
    <property type="match status" value="1"/>
</dbReference>
<dbReference type="InterPro" id="IPR045008">
    <property type="entry name" value="ACX4-like"/>
</dbReference>
<dbReference type="InterPro" id="IPR013786">
    <property type="entry name" value="AcylCoA_DH/ox_N"/>
</dbReference>
<evidence type="ECO:0000256" key="2">
    <source>
        <dbReference type="ARBA" id="ARBA00009347"/>
    </source>
</evidence>
<dbReference type="GO" id="GO:0005777">
    <property type="term" value="C:peroxisome"/>
    <property type="evidence" value="ECO:0007669"/>
    <property type="project" value="TreeGrafter"/>
</dbReference>
<dbReference type="SUPFAM" id="SSF47203">
    <property type="entry name" value="Acyl-CoA dehydrogenase C-terminal domain-like"/>
    <property type="match status" value="1"/>
</dbReference>
<dbReference type="InterPro" id="IPR006091">
    <property type="entry name" value="Acyl-CoA_Oxase/DH_mid-dom"/>
</dbReference>
<dbReference type="Proteomes" id="UP000187209">
    <property type="component" value="Unassembled WGS sequence"/>
</dbReference>
<comment type="cofactor">
    <cofactor evidence="1 5">
        <name>FAD</name>
        <dbReference type="ChEBI" id="CHEBI:57692"/>
    </cofactor>
</comment>
<dbReference type="GO" id="GO:0003995">
    <property type="term" value="F:acyl-CoA dehydrogenase activity"/>
    <property type="evidence" value="ECO:0007669"/>
    <property type="project" value="InterPro"/>
</dbReference>
<dbReference type="InterPro" id="IPR006089">
    <property type="entry name" value="Acyl-CoA_DH_CS"/>
</dbReference>
<dbReference type="PANTHER" id="PTHR43188:SF1">
    <property type="entry name" value="ACYL-COA DEHYDROGENASE"/>
    <property type="match status" value="1"/>
</dbReference>
<feature type="domain" description="Acyl-CoA dehydrogenase/oxidase N-terminal" evidence="8">
    <location>
        <begin position="49"/>
        <end position="149"/>
    </location>
</feature>
<proteinExistence type="inferred from homology"/>
<dbReference type="AlphaFoldDB" id="A0A1R2CL85"/>
<evidence type="ECO:0000313" key="9">
    <source>
        <dbReference type="EMBL" id="OMJ89778.1"/>
    </source>
</evidence>
<dbReference type="SUPFAM" id="SSF56645">
    <property type="entry name" value="Acyl-CoA dehydrogenase NM domain-like"/>
    <property type="match status" value="1"/>
</dbReference>
<dbReference type="Pfam" id="PF02771">
    <property type="entry name" value="Acyl-CoA_dh_N"/>
    <property type="match status" value="1"/>
</dbReference>
<evidence type="ECO:0000259" key="6">
    <source>
        <dbReference type="Pfam" id="PF00441"/>
    </source>
</evidence>
<dbReference type="GO" id="GO:0050660">
    <property type="term" value="F:flavin adenine dinucleotide binding"/>
    <property type="evidence" value="ECO:0007669"/>
    <property type="project" value="InterPro"/>
</dbReference>
<evidence type="ECO:0000256" key="3">
    <source>
        <dbReference type="ARBA" id="ARBA00022630"/>
    </source>
</evidence>
<dbReference type="InterPro" id="IPR037069">
    <property type="entry name" value="AcylCoA_DH/ox_N_sf"/>
</dbReference>
<dbReference type="Pfam" id="PF00441">
    <property type="entry name" value="Acyl-CoA_dh_1"/>
    <property type="match status" value="1"/>
</dbReference>
<dbReference type="InterPro" id="IPR036250">
    <property type="entry name" value="AcylCo_DH-like_C"/>
</dbReference>
<dbReference type="InterPro" id="IPR046373">
    <property type="entry name" value="Acyl-CoA_Oxase/DH_mid-dom_sf"/>
</dbReference>
<dbReference type="OrthoDB" id="435240at2759"/>
<evidence type="ECO:0000256" key="4">
    <source>
        <dbReference type="ARBA" id="ARBA00022827"/>
    </source>
</evidence>
<feature type="domain" description="Acyl-CoA dehydrogenase/oxidase C-terminal" evidence="6">
    <location>
        <begin position="268"/>
        <end position="406"/>
    </location>
</feature>
<feature type="domain" description="Acyl-CoA oxidase/dehydrogenase middle" evidence="7">
    <location>
        <begin position="155"/>
        <end position="246"/>
    </location>
</feature>